<reference evidence="1 2" key="1">
    <citation type="submission" date="2019-12" db="EMBL/GenBank/DDBJ databases">
        <authorList>
            <person name="Huq M.A."/>
        </authorList>
    </citation>
    <scope>NUCLEOTIDE SEQUENCE [LARGE SCALE GENOMIC DNA]</scope>
    <source>
        <strain evidence="1 2">MAH-25</strain>
    </source>
</reference>
<evidence type="ECO:0000313" key="2">
    <source>
        <dbReference type="Proteomes" id="UP000469385"/>
    </source>
</evidence>
<dbReference type="EMBL" id="WSEL01000003">
    <property type="protein sequence ID" value="MVQ28519.1"/>
    <property type="molecule type" value="Genomic_DNA"/>
</dbReference>
<dbReference type="Proteomes" id="UP000469385">
    <property type="component" value="Unassembled WGS sequence"/>
</dbReference>
<keyword evidence="2" id="KW-1185">Reference proteome</keyword>
<dbReference type="InterPro" id="IPR027417">
    <property type="entry name" value="P-loop_NTPase"/>
</dbReference>
<sequence>MQPAAVLAIPHVWRVTDLAREEAVLPSGHAALDAQLPGGGWPLGCLVELLQERPEAHAWQLLLPVLAARVADRQGPVVLVGPPFHPFGPALAAQGLPADRLLWIRAEPAAARLWSAEQSLRCTDVQAVLAWLPQVRTPELRRLHLAARQHGKLLFVLRGVQARLHASPAPLRLLLQGSQEMEVHIVKRRGPPLDEPLHLPAVPARLQALLASRRRTPVEVPATPEPRRSHVLDRLVSLP</sequence>
<evidence type="ECO:0000313" key="1">
    <source>
        <dbReference type="EMBL" id="MVQ28519.1"/>
    </source>
</evidence>
<proteinExistence type="predicted"/>
<dbReference type="InterPro" id="IPR047610">
    <property type="entry name" value="ImuA_translesion"/>
</dbReference>
<dbReference type="RefSeq" id="WP_157396620.1">
    <property type="nucleotide sequence ID" value="NZ_WSEL01000003.1"/>
</dbReference>
<accession>A0A6N8INT3</accession>
<comment type="caution">
    <text evidence="1">The sequence shown here is derived from an EMBL/GenBank/DDBJ whole genome shotgun (WGS) entry which is preliminary data.</text>
</comment>
<protein>
    <submittedName>
        <fullName evidence="1">Translesion DNA synthesis-associated protein ImuA</fullName>
    </submittedName>
</protein>
<organism evidence="1 2">
    <name type="scientific">Ramlibacter pinisoli</name>
    <dbReference type="NCBI Taxonomy" id="2682844"/>
    <lineage>
        <taxon>Bacteria</taxon>
        <taxon>Pseudomonadati</taxon>
        <taxon>Pseudomonadota</taxon>
        <taxon>Betaproteobacteria</taxon>
        <taxon>Burkholderiales</taxon>
        <taxon>Comamonadaceae</taxon>
        <taxon>Ramlibacter</taxon>
    </lineage>
</organism>
<dbReference type="AlphaFoldDB" id="A0A6N8INT3"/>
<dbReference type="PIRSF" id="PIRSF037290">
    <property type="entry name" value="UCP037290"/>
    <property type="match status" value="1"/>
</dbReference>
<dbReference type="Gene3D" id="3.40.50.300">
    <property type="entry name" value="P-loop containing nucleotide triphosphate hydrolases"/>
    <property type="match status" value="1"/>
</dbReference>
<dbReference type="SUPFAM" id="SSF52540">
    <property type="entry name" value="P-loop containing nucleoside triphosphate hydrolases"/>
    <property type="match status" value="1"/>
</dbReference>
<name>A0A6N8INT3_9BURK</name>
<gene>
    <name evidence="1" type="primary">imuA</name>
    <name evidence="1" type="ORF">GON04_03620</name>
</gene>
<dbReference type="NCBIfam" id="NF033429">
    <property type="entry name" value="ImuA_translesion"/>
    <property type="match status" value="1"/>
</dbReference>
<dbReference type="InterPro" id="IPR017166">
    <property type="entry name" value="UCP037290"/>
</dbReference>